<dbReference type="GO" id="GO:0005783">
    <property type="term" value="C:endoplasmic reticulum"/>
    <property type="evidence" value="ECO:0007669"/>
    <property type="project" value="TreeGrafter"/>
</dbReference>
<feature type="region of interest" description="Disordered" evidence="4">
    <location>
        <begin position="1"/>
        <end position="34"/>
    </location>
</feature>
<evidence type="ECO:0000256" key="1">
    <source>
        <dbReference type="ARBA" id="ARBA00008655"/>
    </source>
</evidence>
<dbReference type="InterPro" id="IPR002123">
    <property type="entry name" value="Plipid/glycerol_acylTrfase"/>
</dbReference>
<dbReference type="EMBL" id="JABDTM020023177">
    <property type="protein sequence ID" value="KAH0815362.1"/>
    <property type="molecule type" value="Genomic_DNA"/>
</dbReference>
<dbReference type="SMART" id="SM00563">
    <property type="entry name" value="PlsC"/>
    <property type="match status" value="1"/>
</dbReference>
<feature type="transmembrane region" description="Helical" evidence="5">
    <location>
        <begin position="252"/>
        <end position="274"/>
    </location>
</feature>
<dbReference type="GO" id="GO:0016746">
    <property type="term" value="F:acyltransferase activity"/>
    <property type="evidence" value="ECO:0007669"/>
    <property type="project" value="UniProtKB-KW"/>
</dbReference>
<evidence type="ECO:0000313" key="8">
    <source>
        <dbReference type="Proteomes" id="UP000719412"/>
    </source>
</evidence>
<evidence type="ECO:0000313" key="7">
    <source>
        <dbReference type="EMBL" id="KAH0815362.1"/>
    </source>
</evidence>
<name>A0A8J6LC60_TENMO</name>
<keyword evidence="5" id="KW-1133">Transmembrane helix</keyword>
<comment type="similarity">
    <text evidence="1">Belongs to the 1-acyl-sn-glycerol-3-phosphate acyltransferase family.</text>
</comment>
<reference evidence="7" key="2">
    <citation type="submission" date="2021-08" db="EMBL/GenBank/DDBJ databases">
        <authorList>
            <person name="Eriksson T."/>
        </authorList>
    </citation>
    <scope>NUCLEOTIDE SEQUENCE</scope>
    <source>
        <strain evidence="7">Stoneville</strain>
        <tissue evidence="7">Whole head</tissue>
    </source>
</reference>
<dbReference type="InterPro" id="IPR032098">
    <property type="entry name" value="Acyltransf_C"/>
</dbReference>
<comment type="caution">
    <text evidence="7">The sequence shown here is derived from an EMBL/GenBank/DDBJ whole genome shotgun (WGS) entry which is preliminary data.</text>
</comment>
<dbReference type="Proteomes" id="UP000719412">
    <property type="component" value="Unassembled WGS sequence"/>
</dbReference>
<dbReference type="PANTHER" id="PTHR10983">
    <property type="entry name" value="1-ACYLGLYCEROL-3-PHOSPHATE ACYLTRANSFERASE-RELATED"/>
    <property type="match status" value="1"/>
</dbReference>
<reference evidence="7" key="1">
    <citation type="journal article" date="2020" name="J Insects Food Feed">
        <title>The yellow mealworm (Tenebrio molitor) genome: a resource for the emerging insects as food and feed industry.</title>
        <authorList>
            <person name="Eriksson T."/>
            <person name="Andere A."/>
            <person name="Kelstrup H."/>
            <person name="Emery V."/>
            <person name="Picard C."/>
        </authorList>
    </citation>
    <scope>NUCLEOTIDE SEQUENCE</scope>
    <source>
        <strain evidence="7">Stoneville</strain>
        <tissue evidence="7">Whole head</tissue>
    </source>
</reference>
<keyword evidence="2" id="KW-0808">Transferase</keyword>
<dbReference type="GO" id="GO:0036149">
    <property type="term" value="P:phosphatidylinositol acyl-chain remodeling"/>
    <property type="evidence" value="ECO:0007669"/>
    <property type="project" value="TreeGrafter"/>
</dbReference>
<dbReference type="AlphaFoldDB" id="A0A8J6LC60"/>
<feature type="domain" description="Phospholipid/glycerol acyltransferase" evidence="6">
    <location>
        <begin position="328"/>
        <end position="448"/>
    </location>
</feature>
<feature type="compositionally biased region" description="Low complexity" evidence="4">
    <location>
        <begin position="160"/>
        <end position="169"/>
    </location>
</feature>
<evidence type="ECO:0000256" key="3">
    <source>
        <dbReference type="ARBA" id="ARBA00023315"/>
    </source>
</evidence>
<evidence type="ECO:0000256" key="5">
    <source>
        <dbReference type="SAM" id="Phobius"/>
    </source>
</evidence>
<dbReference type="SUPFAM" id="SSF69593">
    <property type="entry name" value="Glycerol-3-phosphate (1)-acyltransferase"/>
    <property type="match status" value="1"/>
</dbReference>
<evidence type="ECO:0000256" key="4">
    <source>
        <dbReference type="SAM" id="MobiDB-lite"/>
    </source>
</evidence>
<evidence type="ECO:0000259" key="6">
    <source>
        <dbReference type="SMART" id="SM00563"/>
    </source>
</evidence>
<protein>
    <recommendedName>
        <fullName evidence="6">Phospholipid/glycerol acyltransferase domain-containing protein</fullName>
    </recommendedName>
</protein>
<keyword evidence="5" id="KW-0472">Membrane</keyword>
<keyword evidence="3" id="KW-0012">Acyltransferase</keyword>
<dbReference type="PANTHER" id="PTHR10983:SF2">
    <property type="entry name" value="ACYL-COA:LYSOPHOSPHATIDYLGLYCEROL ACYLTRANSFERASE 1"/>
    <property type="match status" value="1"/>
</dbReference>
<dbReference type="Pfam" id="PF16076">
    <property type="entry name" value="Acyltransf_C"/>
    <property type="match status" value="1"/>
</dbReference>
<evidence type="ECO:0000256" key="2">
    <source>
        <dbReference type="ARBA" id="ARBA00022679"/>
    </source>
</evidence>
<feature type="transmembrane region" description="Helical" evidence="5">
    <location>
        <begin position="567"/>
        <end position="589"/>
    </location>
</feature>
<feature type="transmembrane region" description="Helical" evidence="5">
    <location>
        <begin position="294"/>
        <end position="314"/>
    </location>
</feature>
<feature type="compositionally biased region" description="Basic residues" evidence="4">
    <location>
        <begin position="10"/>
        <end position="26"/>
    </location>
</feature>
<gene>
    <name evidence="7" type="ORF">GEV33_007428</name>
</gene>
<keyword evidence="8" id="KW-1185">Reference proteome</keyword>
<organism evidence="7 8">
    <name type="scientific">Tenebrio molitor</name>
    <name type="common">Yellow mealworm beetle</name>
    <dbReference type="NCBI Taxonomy" id="7067"/>
    <lineage>
        <taxon>Eukaryota</taxon>
        <taxon>Metazoa</taxon>
        <taxon>Ecdysozoa</taxon>
        <taxon>Arthropoda</taxon>
        <taxon>Hexapoda</taxon>
        <taxon>Insecta</taxon>
        <taxon>Pterygota</taxon>
        <taxon>Neoptera</taxon>
        <taxon>Endopterygota</taxon>
        <taxon>Coleoptera</taxon>
        <taxon>Polyphaga</taxon>
        <taxon>Cucujiformia</taxon>
        <taxon>Tenebrionidae</taxon>
        <taxon>Tenebrio</taxon>
    </lineage>
</organism>
<feature type="region of interest" description="Disordered" evidence="4">
    <location>
        <begin position="157"/>
        <end position="203"/>
    </location>
</feature>
<proteinExistence type="inferred from homology"/>
<sequence>MDQDDNQKSRGLKHRTSKKKYNKGRASHVPAKTKSAVALDSNWDRYEQEQVENKVSSSTDFAILANAPITRGSHFQFKSDKDDVREIVTPVNPSMLFDLDLTLLDKSLSTIPFHVRSSIENNYFTESQHRLMTTLEDNINDYSSYLSSYHKIKDADPVFGSEGESSDGASDPDDKTSKQWSPEPSGSEPPPKPTESSGDDLEHRMNWPGPLRHSFRHKGSYRCPGHPPPDSIDLPFNCLFCFRNWYKIPRALFRLCFILVNNVYCIPTYVVWMVLLSPLRKVNPDVYWRIEGYFFHWLLAMVSMWSWSAGYDVVEVGDDIRKCIEDRTLVIANHQSTGDVPLLMATFNSRKQILPNIMWIMDSLFKYTNFGIVSVLHEDFFIMSGKSKRDKSLQALVKHLLAMYVPLNRKWMVLFPEGGFLRKRKAVSQRYAEKNGLPLLQNVSLPRVGAMHAIMDTVGPKSVVNNNSCDSRASALEWVLDITIAYPNGEPIDLASIVFGHRPPCRTTLFYRLYPCKDLPQDSENLTKWLFDRWEEKEKMLEMFYRTGEFPGDNGHAQLVEQDYLRFAILHLFFIISTYIHVQIFQAAYHYCSYLIY</sequence>
<accession>A0A8J6LC60</accession>
<dbReference type="Pfam" id="PF01553">
    <property type="entry name" value="Acyltransferase"/>
    <property type="match status" value="1"/>
</dbReference>
<dbReference type="CDD" id="cd07990">
    <property type="entry name" value="LPLAT_LCLAT1-like"/>
    <property type="match status" value="1"/>
</dbReference>
<keyword evidence="5" id="KW-0812">Transmembrane</keyword>